<reference evidence="1" key="1">
    <citation type="submission" date="2018-05" db="EMBL/GenBank/DDBJ databases">
        <authorList>
            <person name="Lanie J.A."/>
            <person name="Ng W.-L."/>
            <person name="Kazmierczak K.M."/>
            <person name="Andrzejewski T.M."/>
            <person name="Davidsen T.M."/>
            <person name="Wayne K.J."/>
            <person name="Tettelin H."/>
            <person name="Glass J.I."/>
            <person name="Rusch D."/>
            <person name="Podicherti R."/>
            <person name="Tsui H.-C.T."/>
            <person name="Winkler M.E."/>
        </authorList>
    </citation>
    <scope>NUCLEOTIDE SEQUENCE</scope>
</reference>
<feature type="non-terminal residue" evidence="1">
    <location>
        <position position="1"/>
    </location>
</feature>
<organism evidence="1">
    <name type="scientific">marine metagenome</name>
    <dbReference type="NCBI Taxonomy" id="408172"/>
    <lineage>
        <taxon>unclassified sequences</taxon>
        <taxon>metagenomes</taxon>
        <taxon>ecological metagenomes</taxon>
    </lineage>
</organism>
<name>A0A381ZFJ5_9ZZZZ</name>
<dbReference type="InterPro" id="IPR009351">
    <property type="entry name" value="AlkZ-like"/>
</dbReference>
<evidence type="ECO:0000313" key="1">
    <source>
        <dbReference type="EMBL" id="SVA87979.1"/>
    </source>
</evidence>
<proteinExistence type="predicted"/>
<gene>
    <name evidence="1" type="ORF">METZ01_LOCUS140833</name>
</gene>
<dbReference type="PANTHER" id="PTHR30528:SF0">
    <property type="entry name" value="CYTOPLASMIC PROTEIN"/>
    <property type="match status" value="1"/>
</dbReference>
<sequence length="78" mass="8323">VLPFLLGDTMVGRVDVKADRATGRLLARGVYAEEGVDRERVAAELATELERLAGFLDLDEVEVGRRGNLAAALRAASA</sequence>
<protein>
    <submittedName>
        <fullName evidence="1">Uncharacterized protein</fullName>
    </submittedName>
</protein>
<dbReference type="EMBL" id="UINC01021112">
    <property type="protein sequence ID" value="SVA87979.1"/>
    <property type="molecule type" value="Genomic_DNA"/>
</dbReference>
<accession>A0A381ZFJ5</accession>
<dbReference type="Pfam" id="PF06224">
    <property type="entry name" value="AlkZ-like"/>
    <property type="match status" value="1"/>
</dbReference>
<dbReference type="AlphaFoldDB" id="A0A381ZFJ5"/>
<dbReference type="PANTHER" id="PTHR30528">
    <property type="entry name" value="CYTOPLASMIC PROTEIN"/>
    <property type="match status" value="1"/>
</dbReference>